<organism evidence="4 5">
    <name type="scientific">Brumimicrobium oceani</name>
    <dbReference type="NCBI Taxonomy" id="2100725"/>
    <lineage>
        <taxon>Bacteria</taxon>
        <taxon>Pseudomonadati</taxon>
        <taxon>Bacteroidota</taxon>
        <taxon>Flavobacteriia</taxon>
        <taxon>Flavobacteriales</taxon>
        <taxon>Crocinitomicaceae</taxon>
        <taxon>Brumimicrobium</taxon>
    </lineage>
</organism>
<keyword evidence="2" id="KW-0812">Transmembrane</keyword>
<evidence type="ECO:0000256" key="1">
    <source>
        <dbReference type="ARBA" id="ARBA00022729"/>
    </source>
</evidence>
<evidence type="ECO:0000313" key="4">
    <source>
        <dbReference type="EMBL" id="PWH86536.1"/>
    </source>
</evidence>
<dbReference type="AlphaFoldDB" id="A0A2U2XFF9"/>
<reference evidence="4 5" key="1">
    <citation type="submission" date="2018-05" db="EMBL/GenBank/DDBJ databases">
        <title>Brumimicrobium oceani sp. nov., isolated from coastal sediment.</title>
        <authorList>
            <person name="Kou Y."/>
        </authorList>
    </citation>
    <scope>NUCLEOTIDE SEQUENCE [LARGE SCALE GENOMIC DNA]</scope>
    <source>
        <strain evidence="4 5">C305</strain>
    </source>
</reference>
<comment type="caution">
    <text evidence="4">The sequence shown here is derived from an EMBL/GenBank/DDBJ whole genome shotgun (WGS) entry which is preliminary data.</text>
</comment>
<keyword evidence="5" id="KW-1185">Reference proteome</keyword>
<evidence type="ECO:0000313" key="5">
    <source>
        <dbReference type="Proteomes" id="UP000245370"/>
    </source>
</evidence>
<feature type="domain" description="Secretion system C-terminal sorting" evidence="3">
    <location>
        <begin position="55"/>
        <end position="126"/>
    </location>
</feature>
<keyword evidence="2" id="KW-0472">Membrane</keyword>
<dbReference type="Proteomes" id="UP000245370">
    <property type="component" value="Unassembled WGS sequence"/>
</dbReference>
<evidence type="ECO:0000259" key="3">
    <source>
        <dbReference type="Pfam" id="PF18962"/>
    </source>
</evidence>
<protein>
    <recommendedName>
        <fullName evidence="3">Secretion system C-terminal sorting domain-containing protein</fullName>
    </recommendedName>
</protein>
<gene>
    <name evidence="4" type="ORF">DIT68_04680</name>
</gene>
<dbReference type="EMBL" id="QFRJ01000002">
    <property type="protein sequence ID" value="PWH86536.1"/>
    <property type="molecule type" value="Genomic_DNA"/>
</dbReference>
<feature type="transmembrane region" description="Helical" evidence="2">
    <location>
        <begin position="12"/>
        <end position="32"/>
    </location>
</feature>
<sequence>MLLVIDIQQTIANIAWITLFILLFLIGYRIVVHRMKRGQIEKKLYLTLHPIEKDPANGVVPIFIEMNTPMNVELSVFSTDDSFNKVIESKTFKKGGNVIQLDTTKLENGFYFYQAKTENQKTRKLIEIRN</sequence>
<reference evidence="4 5" key="2">
    <citation type="submission" date="2018-05" db="EMBL/GenBank/DDBJ databases">
        <authorList>
            <person name="Lanie J.A."/>
            <person name="Ng W.-L."/>
            <person name="Kazmierczak K.M."/>
            <person name="Andrzejewski T.M."/>
            <person name="Davidsen T.M."/>
            <person name="Wayne K.J."/>
            <person name="Tettelin H."/>
            <person name="Glass J.I."/>
            <person name="Rusch D."/>
            <person name="Podicherti R."/>
            <person name="Tsui H.-C.T."/>
            <person name="Winkler M.E."/>
        </authorList>
    </citation>
    <scope>NUCLEOTIDE SEQUENCE [LARGE SCALE GENOMIC DNA]</scope>
    <source>
        <strain evidence="4 5">C305</strain>
    </source>
</reference>
<evidence type="ECO:0000256" key="2">
    <source>
        <dbReference type="SAM" id="Phobius"/>
    </source>
</evidence>
<keyword evidence="1" id="KW-0732">Signal</keyword>
<dbReference type="InterPro" id="IPR026444">
    <property type="entry name" value="Secre_tail"/>
</dbReference>
<proteinExistence type="predicted"/>
<name>A0A2U2XFF9_9FLAO</name>
<accession>A0A2U2XFF9</accession>
<dbReference type="Pfam" id="PF18962">
    <property type="entry name" value="Por_Secre_tail"/>
    <property type="match status" value="1"/>
</dbReference>
<keyword evidence="2" id="KW-1133">Transmembrane helix</keyword>